<name>A0A1I6ZQF7_9FLAO</name>
<dbReference type="EMBL" id="FPAS01000002">
    <property type="protein sequence ID" value="SFT64860.1"/>
    <property type="molecule type" value="Genomic_DNA"/>
</dbReference>
<keyword evidence="1 2" id="KW-0732">Signal</keyword>
<feature type="signal peptide" evidence="2">
    <location>
        <begin position="1"/>
        <end position="19"/>
    </location>
</feature>
<evidence type="ECO:0000256" key="1">
    <source>
        <dbReference type="ARBA" id="ARBA00022729"/>
    </source>
</evidence>
<sequence>MRVFKYILPLCLGAFGALAQTQDLGAPDSWLEADVNQLNYLTMPTVDVAEELAIDSINKAAGYNKTFRFGYEHNVDVDVFNQGQQYFNTNNQRVTQLAIECPDAISINLIFDQFHLAEGTLLYLYNDDKTQFIGAHTSQNNNPNNSLGVDLIYDSKMIIEVIEPQDVIGLSKLHLGTIIHGYKNLAEIAYQFHLKGLNSSGSCNVDVNCPEGGGFERQRDGVAMLVSGSGFCSGSLINCATNTTDSVTPYLLTANHCNTNNVVNAVFRFRWEAPYDGTSCATTSFSQNGGQTMNINGAQLRASNIIADFCLVELNNEPDPAWNVYYSGWDMTGDTVMHANGIHHPSGDIKKFCQEDDPISKVGPQYFNGGNAYFWKIDDWDIGVTEPGSSGSPLFNEEKRIIGVLSAGQAACNGTNDNNLWDIYGRFDVAYDDLADSTDQLKYWLDPNNTGIQFLDGMASNVGLFEENAPQIDFEIYPNPSTGQFEIEVGEINEEKTINIYNALGEHIQSLKSSDVIISINMAQYAKGVYMVEVQQGDQRGVQRLVLQ</sequence>
<dbReference type="InterPro" id="IPR043504">
    <property type="entry name" value="Peptidase_S1_PA_chymotrypsin"/>
</dbReference>
<accession>A0A1I6ZQF7</accession>
<evidence type="ECO:0000259" key="3">
    <source>
        <dbReference type="Pfam" id="PF18962"/>
    </source>
</evidence>
<dbReference type="NCBIfam" id="TIGR04183">
    <property type="entry name" value="Por_Secre_tail"/>
    <property type="match status" value="1"/>
</dbReference>
<dbReference type="OrthoDB" id="9342482at2"/>
<dbReference type="Pfam" id="PF13365">
    <property type="entry name" value="Trypsin_2"/>
    <property type="match status" value="1"/>
</dbReference>
<dbReference type="AlphaFoldDB" id="A0A1I6ZQF7"/>
<dbReference type="PANTHER" id="PTHR36234">
    <property type="entry name" value="LYSYL ENDOPEPTIDASE"/>
    <property type="match status" value="1"/>
</dbReference>
<dbReference type="SUPFAM" id="SSF50494">
    <property type="entry name" value="Trypsin-like serine proteases"/>
    <property type="match status" value="1"/>
</dbReference>
<dbReference type="Pfam" id="PF18962">
    <property type="entry name" value="Por_Secre_tail"/>
    <property type="match status" value="1"/>
</dbReference>
<dbReference type="InterPro" id="IPR026444">
    <property type="entry name" value="Secre_tail"/>
</dbReference>
<evidence type="ECO:0000313" key="4">
    <source>
        <dbReference type="EMBL" id="SFT64860.1"/>
    </source>
</evidence>
<reference evidence="4 5" key="1">
    <citation type="submission" date="2016-10" db="EMBL/GenBank/DDBJ databases">
        <authorList>
            <person name="de Groot N.N."/>
        </authorList>
    </citation>
    <scope>NUCLEOTIDE SEQUENCE [LARGE SCALE GENOMIC DNA]</scope>
    <source>
        <strain evidence="4 5">CGMCC 1.7005</strain>
    </source>
</reference>
<dbReference type="Gene3D" id="2.40.10.10">
    <property type="entry name" value="Trypsin-like serine proteases"/>
    <property type="match status" value="2"/>
</dbReference>
<evidence type="ECO:0000256" key="2">
    <source>
        <dbReference type="SAM" id="SignalP"/>
    </source>
</evidence>
<dbReference type="RefSeq" id="WP_090247863.1">
    <property type="nucleotide sequence ID" value="NZ_FPAS01000002.1"/>
</dbReference>
<proteinExistence type="predicted"/>
<keyword evidence="5" id="KW-1185">Reference proteome</keyword>
<dbReference type="InterPro" id="IPR009003">
    <property type="entry name" value="Peptidase_S1_PA"/>
</dbReference>
<dbReference type="Proteomes" id="UP000236454">
    <property type="component" value="Unassembled WGS sequence"/>
</dbReference>
<organism evidence="4 5">
    <name type="scientific">Lishizhenia tianjinensis</name>
    <dbReference type="NCBI Taxonomy" id="477690"/>
    <lineage>
        <taxon>Bacteria</taxon>
        <taxon>Pseudomonadati</taxon>
        <taxon>Bacteroidota</taxon>
        <taxon>Flavobacteriia</taxon>
        <taxon>Flavobacteriales</taxon>
        <taxon>Crocinitomicaceae</taxon>
        <taxon>Lishizhenia</taxon>
    </lineage>
</organism>
<gene>
    <name evidence="4" type="ORF">SAMN05216474_1540</name>
</gene>
<dbReference type="PANTHER" id="PTHR36234:SF5">
    <property type="entry name" value="LYSYL ENDOPEPTIDASE"/>
    <property type="match status" value="1"/>
</dbReference>
<dbReference type="STRING" id="477690.SAMN05216474_1540"/>
<feature type="chain" id="PRO_5014750967" evidence="2">
    <location>
        <begin position="20"/>
        <end position="548"/>
    </location>
</feature>
<protein>
    <submittedName>
        <fullName evidence="4">Por secretion system C-terminal sorting domain-containing protein</fullName>
    </submittedName>
</protein>
<feature type="domain" description="Secretion system C-terminal sorting" evidence="3">
    <location>
        <begin position="476"/>
        <end position="546"/>
    </location>
</feature>
<evidence type="ECO:0000313" key="5">
    <source>
        <dbReference type="Proteomes" id="UP000236454"/>
    </source>
</evidence>